<evidence type="ECO:0000256" key="3">
    <source>
        <dbReference type="ARBA" id="ARBA00022741"/>
    </source>
</evidence>
<proteinExistence type="inferred from homology"/>
<dbReference type="PANTHER" id="PTHR43335">
    <property type="entry name" value="ABC TRANSPORTER, ATP-BINDING PROTEIN"/>
    <property type="match status" value="1"/>
</dbReference>
<dbReference type="PROSITE" id="PS50893">
    <property type="entry name" value="ABC_TRANSPORTER_2"/>
    <property type="match status" value="1"/>
</dbReference>
<name>A0A3B0SRD2_9ZZZZ</name>
<dbReference type="Gene3D" id="3.40.50.300">
    <property type="entry name" value="P-loop containing nucleotide triphosphate hydrolases"/>
    <property type="match status" value="1"/>
</dbReference>
<evidence type="ECO:0000256" key="4">
    <source>
        <dbReference type="ARBA" id="ARBA00022840"/>
    </source>
</evidence>
<dbReference type="PANTHER" id="PTHR43335:SF3">
    <property type="entry name" value="ABC TRANSPORTER"/>
    <property type="match status" value="1"/>
</dbReference>
<dbReference type="SMART" id="SM00382">
    <property type="entry name" value="AAA"/>
    <property type="match status" value="1"/>
</dbReference>
<evidence type="ECO:0000256" key="1">
    <source>
        <dbReference type="ARBA" id="ARBA00005417"/>
    </source>
</evidence>
<keyword evidence="4 6" id="KW-0067">ATP-binding</keyword>
<accession>A0A3B0SRD2</accession>
<evidence type="ECO:0000313" key="6">
    <source>
        <dbReference type="EMBL" id="VAW08921.1"/>
    </source>
</evidence>
<dbReference type="InterPro" id="IPR027417">
    <property type="entry name" value="P-loop_NTPase"/>
</dbReference>
<evidence type="ECO:0000259" key="5">
    <source>
        <dbReference type="PROSITE" id="PS50893"/>
    </source>
</evidence>
<dbReference type="InterPro" id="IPR003593">
    <property type="entry name" value="AAA+_ATPase"/>
</dbReference>
<evidence type="ECO:0000256" key="2">
    <source>
        <dbReference type="ARBA" id="ARBA00022448"/>
    </source>
</evidence>
<dbReference type="CDD" id="cd03230">
    <property type="entry name" value="ABC_DR_subfamily_A"/>
    <property type="match status" value="1"/>
</dbReference>
<dbReference type="Pfam" id="PF13732">
    <property type="entry name" value="DrrA1-3_C"/>
    <property type="match status" value="1"/>
</dbReference>
<dbReference type="GO" id="GO:0005524">
    <property type="term" value="F:ATP binding"/>
    <property type="evidence" value="ECO:0007669"/>
    <property type="project" value="UniProtKB-KW"/>
</dbReference>
<organism evidence="6">
    <name type="scientific">hydrothermal vent metagenome</name>
    <dbReference type="NCBI Taxonomy" id="652676"/>
    <lineage>
        <taxon>unclassified sequences</taxon>
        <taxon>metagenomes</taxon>
        <taxon>ecological metagenomes</taxon>
    </lineage>
</organism>
<keyword evidence="3" id="KW-0547">Nucleotide-binding</keyword>
<reference evidence="6" key="1">
    <citation type="submission" date="2018-06" db="EMBL/GenBank/DDBJ databases">
        <authorList>
            <person name="Zhirakovskaya E."/>
        </authorList>
    </citation>
    <scope>NUCLEOTIDE SEQUENCE</scope>
</reference>
<keyword evidence="2" id="KW-0813">Transport</keyword>
<sequence length="312" mass="33688">MIEFESVGKSYGSLKALDGAELRIPEGSVYGIIGPNGAGKTTAMSIMAGLLKRDTGKVRVAGEDPQRDSKAVRAAVGYMPDFFGVYDGLTAAEYLLFFAATQSVRAQARKAVVADLLALVDLEDKADDDVNGLSRGMKQRLSLARALVHDPSVLILDEPASGLDPRARVHLRELVAELNRMGRTIVISSHILSELEGMCSHLAVIDHGKVVVEGTVDELRNDAVGHRTVRVRVHETAVEAAERWLRDQPEVGSVAVERDVCDFKFAGDDAVGAELLRRAIGADIPVLEWTFQGQSLENIFMSLTVGAEGEQP</sequence>
<feature type="domain" description="ABC transporter" evidence="5">
    <location>
        <begin position="2"/>
        <end position="232"/>
    </location>
</feature>
<dbReference type="InterPro" id="IPR003439">
    <property type="entry name" value="ABC_transporter-like_ATP-bd"/>
</dbReference>
<dbReference type="InterPro" id="IPR025302">
    <property type="entry name" value="DrrA1/2-like_C"/>
</dbReference>
<comment type="similarity">
    <text evidence="1">Belongs to the ABC transporter superfamily.</text>
</comment>
<dbReference type="GO" id="GO:0016887">
    <property type="term" value="F:ATP hydrolysis activity"/>
    <property type="evidence" value="ECO:0007669"/>
    <property type="project" value="InterPro"/>
</dbReference>
<dbReference type="SUPFAM" id="SSF52540">
    <property type="entry name" value="P-loop containing nucleoside triphosphate hydrolases"/>
    <property type="match status" value="1"/>
</dbReference>
<gene>
    <name evidence="6" type="ORF">MNBD_ACTINO02-2484</name>
</gene>
<dbReference type="Pfam" id="PF00005">
    <property type="entry name" value="ABC_tran"/>
    <property type="match status" value="1"/>
</dbReference>
<protein>
    <submittedName>
        <fullName evidence="6">Efflux ABC transporter, ATP-binding protein</fullName>
    </submittedName>
</protein>
<dbReference type="AlphaFoldDB" id="A0A3B0SRD2"/>
<dbReference type="EMBL" id="UOEK01000508">
    <property type="protein sequence ID" value="VAW08921.1"/>
    <property type="molecule type" value="Genomic_DNA"/>
</dbReference>